<accession>A0A853J9T5</accession>
<sequence>MSLDALTTRYDAALPDTRLADPPNADGDPVQHQGEGPRGQAGGRASQSDHAAFQASGREAFAVLVHAGPASTPQQSPAVQARAGAPQYEAPPQPARVLYTDQSMWLLGKAALQQNALDPGQARLHAEIARVLVGSAGDGAPLRLNGYGLAALGLAAGVRPEALRILHLDAAARFVNAATDATHQQDRLRGVLDAAQAAPAMTPPQPTTQEMKQELRALLGLPEKAFKKMGDAQIAAKYNEVMAALEAGGDFKMKFGKYKVSFSVDDSGQITACKVKKKGLFGGVFSAIGDFFGKFGKTLLTVCSFIPIPWISIPARIISGVIAVVEGVKSGNVLQVVAGAANAVVGGAGALAGKAVSGVAASVANVAGKVRDVAQGAQAAIAAFQRGGVNGIVSGVLQAASTVAGVAGDAAGGVANVARGVQQWADRVLVGEQVVVDIKNGRIFDAVGNAAGLAGTVAADLGAGDRVIQVTGEIQAAAGYGSDAIATVQAVLRGDVQGALTSGAGFATGLDAAFGTDIAAQFDASNGWIGAAGNWIGHGTEALRVVQQIGSGRVDLALASASQLAATIEWDIAIGTVFDVDQAGWDDYRDGVHETIEVWAGLAADGARVVELVRGGDFDTAFDAAIALANDATAQVAPGTTLFDPQAGWVESTGRLLEYTEEVVAVIGDLGDGRTDAALDRAARLLLDAGVDFGAGEGTAGELILAHAGTWAGFGADAVRLAAHVQARDVDAIAYGAFDLAIDLGGYVDAAEAVALGDAPAWTAIARLHGGNVVDAGLEARRAIDSRDVVAMARAAQALCDAVRETISAASGREAPLAKAA</sequence>
<keyword evidence="3" id="KW-1185">Reference proteome</keyword>
<dbReference type="EMBL" id="JACCKA010000029">
    <property type="protein sequence ID" value="NZA25615.1"/>
    <property type="molecule type" value="Genomic_DNA"/>
</dbReference>
<dbReference type="AlphaFoldDB" id="A0A853J9T5"/>
<organism evidence="2 3">
    <name type="scientific">Luteimonas salinisoli</name>
    <dbReference type="NCBI Taxonomy" id="2752307"/>
    <lineage>
        <taxon>Bacteria</taxon>
        <taxon>Pseudomonadati</taxon>
        <taxon>Pseudomonadota</taxon>
        <taxon>Gammaproteobacteria</taxon>
        <taxon>Lysobacterales</taxon>
        <taxon>Lysobacteraceae</taxon>
        <taxon>Luteimonas</taxon>
    </lineage>
</organism>
<evidence type="ECO:0000313" key="2">
    <source>
        <dbReference type="EMBL" id="NZA25615.1"/>
    </source>
</evidence>
<reference evidence="2 3" key="1">
    <citation type="submission" date="2020-07" db="EMBL/GenBank/DDBJ databases">
        <title>Luteimonas sp. SJ-92.</title>
        <authorList>
            <person name="Huang X.-X."/>
            <person name="Xu L."/>
            <person name="Sun J.-Q."/>
        </authorList>
    </citation>
    <scope>NUCLEOTIDE SEQUENCE [LARGE SCALE GENOMIC DNA]</scope>
    <source>
        <strain evidence="2 3">SJ-92</strain>
    </source>
</reference>
<gene>
    <name evidence="2" type="ORF">H0E84_04405</name>
</gene>
<evidence type="ECO:0000313" key="3">
    <source>
        <dbReference type="Proteomes" id="UP000578091"/>
    </source>
</evidence>
<name>A0A853J9T5_9GAMM</name>
<evidence type="ECO:0000256" key="1">
    <source>
        <dbReference type="SAM" id="MobiDB-lite"/>
    </source>
</evidence>
<proteinExistence type="predicted"/>
<comment type="caution">
    <text evidence="2">The sequence shown here is derived from an EMBL/GenBank/DDBJ whole genome shotgun (WGS) entry which is preliminary data.</text>
</comment>
<dbReference type="Proteomes" id="UP000578091">
    <property type="component" value="Unassembled WGS sequence"/>
</dbReference>
<protein>
    <submittedName>
        <fullName evidence="2">Uncharacterized protein</fullName>
    </submittedName>
</protein>
<feature type="region of interest" description="Disordered" evidence="1">
    <location>
        <begin position="70"/>
        <end position="90"/>
    </location>
</feature>
<feature type="region of interest" description="Disordered" evidence="1">
    <location>
        <begin position="1"/>
        <end position="52"/>
    </location>
</feature>
<dbReference type="RefSeq" id="WP_180677410.1">
    <property type="nucleotide sequence ID" value="NZ_JACCKA010000029.1"/>
</dbReference>